<proteinExistence type="inferred from homology"/>
<feature type="domain" description="Sulfotransferase" evidence="3">
    <location>
        <begin position="157"/>
        <end position="311"/>
    </location>
</feature>
<evidence type="ECO:0000313" key="4">
    <source>
        <dbReference type="EMBL" id="CAH0376734.1"/>
    </source>
</evidence>
<accession>A0A8J2X1T6</accession>
<evidence type="ECO:0000259" key="3">
    <source>
        <dbReference type="Pfam" id="PF00685"/>
    </source>
</evidence>
<organism evidence="4 5">
    <name type="scientific">Pelagomonas calceolata</name>
    <dbReference type="NCBI Taxonomy" id="35677"/>
    <lineage>
        <taxon>Eukaryota</taxon>
        <taxon>Sar</taxon>
        <taxon>Stramenopiles</taxon>
        <taxon>Ochrophyta</taxon>
        <taxon>Pelagophyceae</taxon>
        <taxon>Pelagomonadales</taxon>
        <taxon>Pelagomonadaceae</taxon>
        <taxon>Pelagomonas</taxon>
    </lineage>
</organism>
<dbReference type="Gene3D" id="3.40.50.300">
    <property type="entry name" value="P-loop containing nucleotide triphosphate hydrolases"/>
    <property type="match status" value="1"/>
</dbReference>
<dbReference type="OrthoDB" id="205623at2759"/>
<name>A0A8J2X1T6_9STRA</name>
<dbReference type="EMBL" id="CAKKNE010000005">
    <property type="protein sequence ID" value="CAH0376734.1"/>
    <property type="molecule type" value="Genomic_DNA"/>
</dbReference>
<evidence type="ECO:0000256" key="2">
    <source>
        <dbReference type="ARBA" id="ARBA00022679"/>
    </source>
</evidence>
<evidence type="ECO:0000313" key="5">
    <source>
        <dbReference type="Proteomes" id="UP000789595"/>
    </source>
</evidence>
<keyword evidence="5" id="KW-1185">Reference proteome</keyword>
<keyword evidence="2" id="KW-0808">Transferase</keyword>
<dbReference type="InterPro" id="IPR000863">
    <property type="entry name" value="Sulfotransferase_dom"/>
</dbReference>
<dbReference type="AlphaFoldDB" id="A0A8J2X1T6"/>
<comment type="caution">
    <text evidence="4">The sequence shown here is derived from an EMBL/GenBank/DDBJ whole genome shotgun (WGS) entry which is preliminary data.</text>
</comment>
<evidence type="ECO:0000256" key="1">
    <source>
        <dbReference type="ARBA" id="ARBA00005771"/>
    </source>
</evidence>
<gene>
    <name evidence="4" type="ORF">PECAL_5P13410</name>
</gene>
<dbReference type="SUPFAM" id="SSF52540">
    <property type="entry name" value="P-loop containing nucleoside triphosphate hydrolases"/>
    <property type="match status" value="1"/>
</dbReference>
<dbReference type="GO" id="GO:0008146">
    <property type="term" value="F:sulfotransferase activity"/>
    <property type="evidence" value="ECO:0007669"/>
    <property type="project" value="InterPro"/>
</dbReference>
<dbReference type="InterPro" id="IPR027417">
    <property type="entry name" value="P-loop_NTPase"/>
</dbReference>
<protein>
    <recommendedName>
        <fullName evidence="3">Sulfotransferase domain-containing protein</fullName>
    </recommendedName>
</protein>
<dbReference type="Pfam" id="PF00685">
    <property type="entry name" value="Sulfotransfer_1"/>
    <property type="match status" value="1"/>
</dbReference>
<comment type="similarity">
    <text evidence="1">Belongs to the sulfotransferase 1 family.</text>
</comment>
<dbReference type="PANTHER" id="PTHR11783">
    <property type="entry name" value="SULFOTRANSFERASE SULT"/>
    <property type="match status" value="1"/>
</dbReference>
<sequence length="325" mass="36683">MVQQQQPNPAHQRLGLAALVAAFAALVALGISAERRIDVAEVARETPRPDDVLLASFPKSGSHWARFLILRLLDEKLDALTFAEAERRMPDLELGPARQAFNRGPRGRVFKSHQPWRAGAIGTAEHRSVGGEPCAAELKNMDWSQCLCPNCPERWRRIIYMVRDPRATLCSFYKFQTQLGNVANTSSYADFLRMDESRYGFDWPKHVTSYLDAAADADVFFLKYEDLHSKPEATLSELATWLGTDVTQERLADVIRMSDRKAMQRAEEATGTPLFDQLYPDARRNGFRLVREGSTTAWRDECGEADFDALLPGWREAMGRLGYAL</sequence>
<reference evidence="4" key="1">
    <citation type="submission" date="2021-11" db="EMBL/GenBank/DDBJ databases">
        <authorList>
            <consortium name="Genoscope - CEA"/>
            <person name="William W."/>
        </authorList>
    </citation>
    <scope>NUCLEOTIDE SEQUENCE</scope>
</reference>
<dbReference type="Proteomes" id="UP000789595">
    <property type="component" value="Unassembled WGS sequence"/>
</dbReference>